<feature type="region of interest" description="Disordered" evidence="3">
    <location>
        <begin position="78"/>
        <end position="221"/>
    </location>
</feature>
<feature type="compositionally biased region" description="Basic and acidic residues" evidence="3">
    <location>
        <begin position="108"/>
        <end position="126"/>
    </location>
</feature>
<feature type="compositionally biased region" description="Basic residues" evidence="3">
    <location>
        <begin position="570"/>
        <end position="581"/>
    </location>
</feature>
<dbReference type="GO" id="GO:0031663">
    <property type="term" value="P:lipopolysaccharide-mediated signaling pathway"/>
    <property type="evidence" value="ECO:0007669"/>
    <property type="project" value="Ensembl"/>
</dbReference>
<evidence type="ECO:0000256" key="1">
    <source>
        <dbReference type="ARBA" id="ARBA00004123"/>
    </source>
</evidence>
<dbReference type="OrthoDB" id="8918651at2759"/>
<feature type="compositionally biased region" description="Polar residues" evidence="3">
    <location>
        <begin position="503"/>
        <end position="535"/>
    </location>
</feature>
<dbReference type="GO" id="GO:0051897">
    <property type="term" value="P:positive regulation of phosphatidylinositol 3-kinase/protein kinase B signal transduction"/>
    <property type="evidence" value="ECO:0007669"/>
    <property type="project" value="Ensembl"/>
</dbReference>
<name>A0A6I9LEC3_PERMB</name>
<dbReference type="GO" id="GO:0001650">
    <property type="term" value="C:fibrillar center"/>
    <property type="evidence" value="ECO:0007669"/>
    <property type="project" value="Ensembl"/>
</dbReference>
<feature type="compositionally biased region" description="Basic residues" evidence="3">
    <location>
        <begin position="197"/>
        <end position="207"/>
    </location>
</feature>
<dbReference type="PANTHER" id="PTHR23251:SF0">
    <property type="entry name" value="PROTEIN LYRIC"/>
    <property type="match status" value="1"/>
</dbReference>
<dbReference type="GO" id="GO:0000122">
    <property type="term" value="P:negative regulation of transcription by RNA polymerase II"/>
    <property type="evidence" value="ECO:0007669"/>
    <property type="project" value="Ensembl"/>
</dbReference>
<evidence type="ECO:0000256" key="2">
    <source>
        <dbReference type="ARBA" id="ARBA00023242"/>
    </source>
</evidence>
<protein>
    <submittedName>
        <fullName evidence="5">Metadherin</fullName>
    </submittedName>
</protein>
<evidence type="ECO:0000313" key="5">
    <source>
        <dbReference type="Ensembl" id="ENSPEMP00000025440.1"/>
    </source>
</evidence>
<gene>
    <name evidence="5" type="primary">Mtdh</name>
</gene>
<feature type="compositionally biased region" description="Polar residues" evidence="3">
    <location>
        <begin position="319"/>
        <end position="328"/>
    </location>
</feature>
<keyword evidence="4" id="KW-1133">Transmembrane helix</keyword>
<evidence type="ECO:0000256" key="4">
    <source>
        <dbReference type="SAM" id="Phobius"/>
    </source>
</evidence>
<dbReference type="GeneTree" id="ENSGT00940000154181"/>
<dbReference type="Ensembl" id="ENSPEMT00000029826.2">
    <property type="protein sequence ID" value="ENSPEMP00000025440.1"/>
    <property type="gene ID" value="ENSPEMG00000021866.2"/>
</dbReference>
<dbReference type="GO" id="GO:0051059">
    <property type="term" value="F:NF-kappaB binding"/>
    <property type="evidence" value="ECO:0007669"/>
    <property type="project" value="Ensembl"/>
</dbReference>
<dbReference type="Proteomes" id="UP000694547">
    <property type="component" value="Chromosome 20"/>
</dbReference>
<reference evidence="5" key="3">
    <citation type="submission" date="2025-09" db="UniProtKB">
        <authorList>
            <consortium name="Ensembl"/>
        </authorList>
    </citation>
    <scope>IDENTIFICATION</scope>
</reference>
<dbReference type="PANTHER" id="PTHR23251">
    <property type="entry name" value="LYSINE-RICH CEACAM1 CO-ISOLATED PROTEIN LYRIC PROTEIN"/>
    <property type="match status" value="1"/>
</dbReference>
<dbReference type="Pfam" id="PF15686">
    <property type="entry name" value="LYRIC"/>
    <property type="match status" value="1"/>
</dbReference>
<evidence type="ECO:0000313" key="6">
    <source>
        <dbReference type="Proteomes" id="UP000694547"/>
    </source>
</evidence>
<feature type="compositionally biased region" description="Basic residues" evidence="3">
    <location>
        <begin position="159"/>
        <end position="168"/>
    </location>
</feature>
<dbReference type="GO" id="GO:0016604">
    <property type="term" value="C:nuclear body"/>
    <property type="evidence" value="ECO:0007669"/>
    <property type="project" value="Ensembl"/>
</dbReference>
<feature type="compositionally biased region" description="Low complexity" evidence="3">
    <location>
        <begin position="93"/>
        <end position="102"/>
    </location>
</feature>
<organism evidence="5 6">
    <name type="scientific">Peromyscus maniculatus bairdii</name>
    <name type="common">Prairie deer mouse</name>
    <dbReference type="NCBI Taxonomy" id="230844"/>
    <lineage>
        <taxon>Eukaryota</taxon>
        <taxon>Metazoa</taxon>
        <taxon>Chordata</taxon>
        <taxon>Craniata</taxon>
        <taxon>Vertebrata</taxon>
        <taxon>Euteleostomi</taxon>
        <taxon>Mammalia</taxon>
        <taxon>Eutheria</taxon>
        <taxon>Euarchontoglires</taxon>
        <taxon>Glires</taxon>
        <taxon>Rodentia</taxon>
        <taxon>Myomorpha</taxon>
        <taxon>Muroidea</taxon>
        <taxon>Cricetidae</taxon>
        <taxon>Neotominae</taxon>
        <taxon>Peromyscus</taxon>
    </lineage>
</organism>
<keyword evidence="4" id="KW-0812">Transmembrane</keyword>
<dbReference type="GO" id="GO:0010508">
    <property type="term" value="P:positive regulation of autophagy"/>
    <property type="evidence" value="ECO:0007669"/>
    <property type="project" value="Ensembl"/>
</dbReference>
<dbReference type="AlphaFoldDB" id="A0A6I9LEC3"/>
<feature type="compositionally biased region" description="Polar residues" evidence="3">
    <location>
        <begin position="548"/>
        <end position="567"/>
    </location>
</feature>
<dbReference type="CTD" id="92140"/>
<dbReference type="GO" id="GO:0045766">
    <property type="term" value="P:positive regulation of angiogenesis"/>
    <property type="evidence" value="ECO:0007669"/>
    <property type="project" value="Ensembl"/>
</dbReference>
<sequence>MAARSWQDELAQQAEEGSARLRELLSVGLGFLRTELGLDLGLEPKRYPGWVILVGTGALGLLLLFLLGYGWAAACAGARKKRRSPPRKREEAAASAPAPEDPAQLKTLRSDEQKKKNRKKLPEKPKPNGRTVEVAEDEVVRTPRSITAKQPPETDKKNEKSKKNKKKSKSDAKAVQNSSRHDGKEVDEGAWETKISHREKRQQRKRDKVLTDSGSLDSTIPGIENTITVTTEQLTTASFPVGSKKNKGDSHLNVQVSNFKSGKGDSALQVSSGLNENLTVNGGGWNEKSVKLSSQMSAGEEKWNSVPPASAGKRKTEPSAWTQDTADANANGKDWGRNWSDRSIFSGIGSTAEPVSQSTTSDYQWDVSRNQPYIDDEWSGLNGLSSADPSSDWNAPAEEWGNWVDEERASLLKSQEPILNDQRISDDDKEKGEGALPTGKSKKKKKKKKKQGEDNSLSQDTEELEKDIREEPPLNTSKARPKQERAFSLKTMSTSDPAEALIKNSQPIKTLPPANSTEPSITLSKGDSDKSSSQVPPMLQDTDKPKSNAKQNSVPPSQTKSETNWESPKQIKKKKKARRET</sequence>
<keyword evidence="6" id="KW-1185">Reference proteome</keyword>
<accession>A0A6I9LEC3</accession>
<dbReference type="GO" id="GO:0043123">
    <property type="term" value="P:positive regulation of canonical NF-kappaB signal transduction"/>
    <property type="evidence" value="ECO:0007669"/>
    <property type="project" value="Ensembl"/>
</dbReference>
<dbReference type="RefSeq" id="XP_006977681.1">
    <property type="nucleotide sequence ID" value="XM_006977619.1"/>
</dbReference>
<keyword evidence="4" id="KW-0472">Membrane</keyword>
<feature type="compositionally biased region" description="Polar residues" evidence="3">
    <location>
        <begin position="353"/>
        <end position="371"/>
    </location>
</feature>
<dbReference type="InterPro" id="IPR052305">
    <property type="entry name" value="TransReg_TumorExp"/>
</dbReference>
<dbReference type="InterPro" id="IPR031402">
    <property type="entry name" value="LYRIC"/>
</dbReference>
<feature type="compositionally biased region" description="Polar residues" evidence="3">
    <location>
        <begin position="382"/>
        <end position="393"/>
    </location>
</feature>
<dbReference type="GO" id="GO:0003725">
    <property type="term" value="F:double-stranded RNA binding"/>
    <property type="evidence" value="ECO:0007669"/>
    <property type="project" value="Ensembl"/>
</dbReference>
<feature type="compositionally biased region" description="Basic and acidic residues" evidence="3">
    <location>
        <begin position="423"/>
        <end position="433"/>
    </location>
</feature>
<keyword evidence="2" id="KW-0539">Nucleus</keyword>
<dbReference type="GO" id="GO:0048471">
    <property type="term" value="C:perinuclear region of cytoplasm"/>
    <property type="evidence" value="ECO:0007669"/>
    <property type="project" value="Ensembl"/>
</dbReference>
<comment type="subcellular location">
    <subcellularLocation>
        <location evidence="1">Nucleus</location>
    </subcellularLocation>
</comment>
<dbReference type="GeneID" id="102928013"/>
<dbReference type="GO" id="GO:0043066">
    <property type="term" value="P:negative regulation of apoptotic process"/>
    <property type="evidence" value="ECO:0007669"/>
    <property type="project" value="Ensembl"/>
</dbReference>
<proteinExistence type="predicted"/>
<feature type="transmembrane region" description="Helical" evidence="4">
    <location>
        <begin position="50"/>
        <end position="78"/>
    </location>
</feature>
<reference evidence="5" key="2">
    <citation type="submission" date="2025-08" db="UniProtKB">
        <authorList>
            <consortium name="Ensembl"/>
        </authorList>
    </citation>
    <scope>IDENTIFICATION</scope>
</reference>
<dbReference type="GO" id="GO:0003713">
    <property type="term" value="F:transcription coactivator activity"/>
    <property type="evidence" value="ECO:0007669"/>
    <property type="project" value="Ensembl"/>
</dbReference>
<reference evidence="5 6" key="1">
    <citation type="submission" date="2018-10" db="EMBL/GenBank/DDBJ databases">
        <title>Improved assembly of the deer mouse Peromyscus maniculatus genome.</title>
        <authorList>
            <person name="Lassance J.-M."/>
            <person name="Hoekstra H.E."/>
        </authorList>
    </citation>
    <scope>NUCLEOTIDE SEQUENCE [LARGE SCALE GENOMIC DNA]</scope>
</reference>
<feature type="compositionally biased region" description="Basic residues" evidence="3">
    <location>
        <begin position="440"/>
        <end position="450"/>
    </location>
</feature>
<feature type="region of interest" description="Disordered" evidence="3">
    <location>
        <begin position="277"/>
        <end position="581"/>
    </location>
</feature>
<evidence type="ECO:0000256" key="3">
    <source>
        <dbReference type="SAM" id="MobiDB-lite"/>
    </source>
</evidence>
<dbReference type="GO" id="GO:0005789">
    <property type="term" value="C:endoplasmic reticulum membrane"/>
    <property type="evidence" value="ECO:0007669"/>
    <property type="project" value="Ensembl"/>
</dbReference>